<dbReference type="InParanoid" id="A0A1X7V1B0"/>
<gene>
    <name evidence="1" type="primary">100635522</name>
</gene>
<dbReference type="Gene3D" id="3.30.230.90">
    <property type="match status" value="1"/>
</dbReference>
<dbReference type="InterPro" id="IPR053720">
    <property type="entry name" value="Psm_Assembly_Chaperone"/>
</dbReference>
<dbReference type="AlphaFoldDB" id="A0A1X7V1B0"/>
<keyword evidence="2" id="KW-1185">Reference proteome</keyword>
<dbReference type="InterPro" id="IPR018788">
    <property type="entry name" value="Proteasome_assmbl_chp_3"/>
</dbReference>
<dbReference type="Proteomes" id="UP000007879">
    <property type="component" value="Unassembled WGS sequence"/>
</dbReference>
<proteinExistence type="predicted"/>
<name>A0A1X7V1B0_AMPQE</name>
<protein>
    <submittedName>
        <fullName evidence="1">Uncharacterized protein</fullName>
    </submittedName>
</protein>
<dbReference type="EnsemblMetazoa" id="XM_003386045.3">
    <property type="protein sequence ID" value="XP_003386093.1"/>
    <property type="gene ID" value="LOC100635522"/>
</dbReference>
<evidence type="ECO:0000313" key="2">
    <source>
        <dbReference type="Proteomes" id="UP000007879"/>
    </source>
</evidence>
<accession>A0A1X7V1B0</accession>
<dbReference type="EnsemblMetazoa" id="Aqu2.1.33584_001">
    <property type="protein sequence ID" value="Aqu2.1.33584_001"/>
    <property type="gene ID" value="Aqu2.1.33584"/>
</dbReference>
<organism evidence="1">
    <name type="scientific">Amphimedon queenslandica</name>
    <name type="common">Sponge</name>
    <dbReference type="NCBI Taxonomy" id="400682"/>
    <lineage>
        <taxon>Eukaryota</taxon>
        <taxon>Metazoa</taxon>
        <taxon>Porifera</taxon>
        <taxon>Demospongiae</taxon>
        <taxon>Heteroscleromorpha</taxon>
        <taxon>Haplosclerida</taxon>
        <taxon>Niphatidae</taxon>
        <taxon>Amphimedon</taxon>
    </lineage>
</organism>
<dbReference type="Pfam" id="PF10178">
    <property type="entry name" value="PAC3"/>
    <property type="match status" value="1"/>
</dbReference>
<dbReference type="KEGG" id="aqu:100635522"/>
<reference evidence="2" key="1">
    <citation type="journal article" date="2010" name="Nature">
        <title>The Amphimedon queenslandica genome and the evolution of animal complexity.</title>
        <authorList>
            <person name="Srivastava M."/>
            <person name="Simakov O."/>
            <person name="Chapman J."/>
            <person name="Fahey B."/>
            <person name="Gauthier M.E."/>
            <person name="Mitros T."/>
            <person name="Richards G.S."/>
            <person name="Conaco C."/>
            <person name="Dacre M."/>
            <person name="Hellsten U."/>
            <person name="Larroux C."/>
            <person name="Putnam N.H."/>
            <person name="Stanke M."/>
            <person name="Adamska M."/>
            <person name="Darling A."/>
            <person name="Degnan S.M."/>
            <person name="Oakley T.H."/>
            <person name="Plachetzki D.C."/>
            <person name="Zhai Y."/>
            <person name="Adamski M."/>
            <person name="Calcino A."/>
            <person name="Cummins S.F."/>
            <person name="Goodstein D.M."/>
            <person name="Harris C."/>
            <person name="Jackson D.J."/>
            <person name="Leys S.P."/>
            <person name="Shu S."/>
            <person name="Woodcroft B.J."/>
            <person name="Vervoort M."/>
            <person name="Kosik K.S."/>
            <person name="Manning G."/>
            <person name="Degnan B.M."/>
            <person name="Rokhsar D.S."/>
        </authorList>
    </citation>
    <scope>NUCLEOTIDE SEQUENCE [LARGE SCALE GENOMIC DNA]</scope>
</reference>
<evidence type="ECO:0000313" key="1">
    <source>
        <dbReference type="EnsemblMetazoa" id="Aqu2.1.33584_001"/>
    </source>
</evidence>
<dbReference type="GO" id="GO:0043248">
    <property type="term" value="P:proteasome assembly"/>
    <property type="evidence" value="ECO:0007669"/>
    <property type="project" value="InterPro"/>
</dbReference>
<reference evidence="1" key="2">
    <citation type="submission" date="2017-05" db="UniProtKB">
        <authorList>
            <consortium name="EnsemblMetazoa"/>
        </authorList>
    </citation>
    <scope>IDENTIFICATION</scope>
</reference>
<dbReference type="OrthoDB" id="5839at2759"/>
<sequence>MATQGQCLVSTKTEKLQYNDKMYKLVCSNYGNKLFLLISDTSLNKMGTLLQVRRQEIGPDQTDTTFSVQTLLGQEQEDILVFGRAIGGYVLGPGSGDKALLVACGFKTADPAMLPLLLRTLDKVNVWN</sequence>